<reference evidence="1 2" key="1">
    <citation type="submission" date="2024-09" db="EMBL/GenBank/DDBJ databases">
        <authorList>
            <person name="Sun Q."/>
            <person name="Mori K."/>
        </authorList>
    </citation>
    <scope>NUCLEOTIDE SEQUENCE [LARGE SCALE GENOMIC DNA]</scope>
    <source>
        <strain evidence="1 2">CCM 7228</strain>
    </source>
</reference>
<evidence type="ECO:0000313" key="1">
    <source>
        <dbReference type="EMBL" id="MFC0273949.1"/>
    </source>
</evidence>
<accession>A0ABV6GJU5</accession>
<proteinExistence type="predicted"/>
<evidence type="ECO:0000313" key="2">
    <source>
        <dbReference type="Proteomes" id="UP001589854"/>
    </source>
</evidence>
<organism evidence="1 2">
    <name type="scientific">Metabacillus herbersteinensis</name>
    <dbReference type="NCBI Taxonomy" id="283816"/>
    <lineage>
        <taxon>Bacteria</taxon>
        <taxon>Bacillati</taxon>
        <taxon>Bacillota</taxon>
        <taxon>Bacilli</taxon>
        <taxon>Bacillales</taxon>
        <taxon>Bacillaceae</taxon>
        <taxon>Metabacillus</taxon>
    </lineage>
</organism>
<sequence length="195" mass="22713">MDYPLMDPPFEVKPFGKMSAKEAKKHFEWYVSEVPNRINLLIDLFGATGGGEKKYLDLSPKSLIILWEWFLPNIKTTLKTKEEIDDQLQNIPDWLKDEVRRNNKRLSVASTTLAMDIAIYFAETLIKHFEKNLKWGYITKPKSLEYVNSPVLVGFKSDMELNPRTVVYNLTLDAIDGNTSKEALYQLFKVWLEYI</sequence>
<comment type="caution">
    <text evidence="1">The sequence shown here is derived from an EMBL/GenBank/DDBJ whole genome shotgun (WGS) entry which is preliminary data.</text>
</comment>
<keyword evidence="2" id="KW-1185">Reference proteome</keyword>
<protein>
    <recommendedName>
        <fullName evidence="3">DUF2313 domain-containing protein</fullName>
    </recommendedName>
</protein>
<dbReference type="EMBL" id="JBHLVO010000027">
    <property type="protein sequence ID" value="MFC0273949.1"/>
    <property type="molecule type" value="Genomic_DNA"/>
</dbReference>
<gene>
    <name evidence="1" type="ORF">ACFFIX_21435</name>
</gene>
<evidence type="ECO:0008006" key="3">
    <source>
        <dbReference type="Google" id="ProtNLM"/>
    </source>
</evidence>
<dbReference type="RefSeq" id="WP_378937733.1">
    <property type="nucleotide sequence ID" value="NZ_JBHLVO010000027.1"/>
</dbReference>
<name>A0ABV6GJU5_9BACI</name>
<dbReference type="Proteomes" id="UP001589854">
    <property type="component" value="Unassembled WGS sequence"/>
</dbReference>